<gene>
    <name evidence="4" type="ORF">ETSY2_24800</name>
</gene>
<sequence>TFVQRTQRGLNIRRCLQAGVVVLVVALLVVLLGMGVRQLVPSVPMLAPIYSGFAVAVFGFVVFWVIVPALRRRPKRETLASIAETYPDLNDDLTNALELDPEQLERSNPRGMALDLVRALHRQTAQKMQSYTPRAVVKRYRFQGLLWCGLLLGTAVLVTLLHPLILQQSLHVMVSPVSYLPARDLHITITPEHTTIARGTNLEVQAQVTDEVTRRVEMEILLQRPGQDEKRYAMEQVAPGRFRYVFLKPQASFSFQALSEGFRSPQGQVDVVPSPAVGNLTLDYLFPDYTGLSERTQSGGGDIQALPGTQVRLNMQANVPLTKGTLRFATGNELPLAITDHALQGEILVMEEGSYRIEIEDRHGLKNQQPPWYTIQVTPDAVPTIQWLRPEDGIEVDERTVLDVGYEAEDDFGLQDAALVYQGSDGVEHRLPLRQGRFDRRQVIEQFSWDLYQRPLPPGDTVQVYIEVYDNDTISGPKKGVSETLTLKVRDREEERQALEDLQREIADALLDLLADHLELADDFEAWRDQETPEPDDLMHAQAKQQQAAERAEQLSEQLDEALAKVQNDPYSTYETFADLQALQRNLDYLQQELMPQLEQSMRPLQTPPASEAQKDQADEALEDVVEELERLSSLAEDIANAEKFHDMQQLTTKMMEQQNQLLAALDNMPEDFKGGEIPPELQKLLDSIDQMMQELANAISQMPQTMSDEFLNQQLQNLPLNNMQQQLDEIRKKLAEGDIEGAKKLAEELLKTLSTMVASMQNMQQQARGGPMDAMSQQLQESVDTLSDLVRRQEDIVDETQGLDQETLQQLNRAQQEAFEAMQRDLERELAELQRQMAQLSRRARQHPELDTNFQRASRDAQKKLGQLQQHLQNHDMPQSRNALAGAQRQMDWMQRQIEQLQSQDQQLEQQVAQAQDRFSALRQQMQGLPNNRQAMLTPEQRGQLGQLGQRQGAVGSETAQLQQAFDNLLPLMPFLPSETVNNLKQAVPLMQQAQGALNSRQSQQAIPPEQGALERLRNAQNSLQQAMQQLSQRG</sequence>
<keyword evidence="3" id="KW-0472">Membrane</keyword>
<feature type="transmembrane region" description="Helical" evidence="3">
    <location>
        <begin position="144"/>
        <end position="166"/>
    </location>
</feature>
<evidence type="ECO:0000256" key="3">
    <source>
        <dbReference type="SAM" id="Phobius"/>
    </source>
</evidence>
<evidence type="ECO:0000313" key="5">
    <source>
        <dbReference type="Proteomes" id="UP000019140"/>
    </source>
</evidence>
<keyword evidence="3" id="KW-1133">Transmembrane helix</keyword>
<comment type="caution">
    <text evidence="4">The sequence shown here is derived from an EMBL/GenBank/DDBJ whole genome shotgun (WGS) entry which is preliminary data.</text>
</comment>
<keyword evidence="5" id="KW-1185">Reference proteome</keyword>
<dbReference type="AlphaFoldDB" id="W4M447"/>
<feature type="transmembrane region" description="Helical" evidence="3">
    <location>
        <begin position="15"/>
        <end position="36"/>
    </location>
</feature>
<organism evidence="4 5">
    <name type="scientific">Candidatus Entotheonella gemina</name>
    <dbReference type="NCBI Taxonomy" id="1429439"/>
    <lineage>
        <taxon>Bacteria</taxon>
        <taxon>Pseudomonadati</taxon>
        <taxon>Nitrospinota/Tectimicrobiota group</taxon>
        <taxon>Candidatus Tectimicrobiota</taxon>
        <taxon>Candidatus Entotheonellia</taxon>
        <taxon>Candidatus Entotheonellales</taxon>
        <taxon>Candidatus Entotheonellaceae</taxon>
        <taxon>Candidatus Entotheonella</taxon>
    </lineage>
</organism>
<feature type="coiled-coil region" evidence="1">
    <location>
        <begin position="485"/>
        <end position="512"/>
    </location>
</feature>
<feature type="transmembrane region" description="Helical" evidence="3">
    <location>
        <begin position="48"/>
        <end position="67"/>
    </location>
</feature>
<evidence type="ECO:0000256" key="1">
    <source>
        <dbReference type="SAM" id="Coils"/>
    </source>
</evidence>
<name>W4M447_9BACT</name>
<dbReference type="Gene3D" id="1.10.287.1490">
    <property type="match status" value="1"/>
</dbReference>
<feature type="region of interest" description="Disordered" evidence="2">
    <location>
        <begin position="602"/>
        <end position="621"/>
    </location>
</feature>
<dbReference type="EMBL" id="AZHX01001036">
    <property type="protein sequence ID" value="ETX05129.1"/>
    <property type="molecule type" value="Genomic_DNA"/>
</dbReference>
<feature type="coiled-coil region" evidence="1">
    <location>
        <begin position="885"/>
        <end position="926"/>
    </location>
</feature>
<reference evidence="4 5" key="1">
    <citation type="journal article" date="2014" name="Nature">
        <title>An environmental bacterial taxon with a large and distinct metabolic repertoire.</title>
        <authorList>
            <person name="Wilson M.C."/>
            <person name="Mori T."/>
            <person name="Ruckert C."/>
            <person name="Uria A.R."/>
            <person name="Helf M.J."/>
            <person name="Takada K."/>
            <person name="Gernert C."/>
            <person name="Steffens U.A."/>
            <person name="Heycke N."/>
            <person name="Schmitt S."/>
            <person name="Rinke C."/>
            <person name="Helfrich E.J."/>
            <person name="Brachmann A.O."/>
            <person name="Gurgui C."/>
            <person name="Wakimoto T."/>
            <person name="Kracht M."/>
            <person name="Crusemann M."/>
            <person name="Hentschel U."/>
            <person name="Abe I."/>
            <person name="Matsunaga S."/>
            <person name="Kalinowski J."/>
            <person name="Takeyama H."/>
            <person name="Piel J."/>
        </authorList>
    </citation>
    <scope>NUCLEOTIDE SEQUENCE [LARGE SCALE GENOMIC DNA]</scope>
    <source>
        <strain evidence="5">TSY2</strain>
    </source>
</reference>
<feature type="non-terminal residue" evidence="4">
    <location>
        <position position="1"/>
    </location>
</feature>
<keyword evidence="3" id="KW-0812">Transmembrane</keyword>
<dbReference type="HOGENOM" id="CLU_293311_0_0_7"/>
<feature type="coiled-coil region" evidence="1">
    <location>
        <begin position="538"/>
        <end position="569"/>
    </location>
</feature>
<feature type="coiled-coil region" evidence="1">
    <location>
        <begin position="813"/>
        <end position="844"/>
    </location>
</feature>
<evidence type="ECO:0000256" key="2">
    <source>
        <dbReference type="SAM" id="MobiDB-lite"/>
    </source>
</evidence>
<proteinExistence type="predicted"/>
<feature type="non-terminal residue" evidence="4">
    <location>
        <position position="1036"/>
    </location>
</feature>
<keyword evidence="1" id="KW-0175">Coiled coil</keyword>
<protein>
    <recommendedName>
        <fullName evidence="6">DUF4175 domain-containing protein</fullName>
    </recommendedName>
</protein>
<evidence type="ECO:0000313" key="4">
    <source>
        <dbReference type="EMBL" id="ETX05129.1"/>
    </source>
</evidence>
<accession>W4M447</accession>
<dbReference type="Proteomes" id="UP000019140">
    <property type="component" value="Unassembled WGS sequence"/>
</dbReference>
<evidence type="ECO:0008006" key="6">
    <source>
        <dbReference type="Google" id="ProtNLM"/>
    </source>
</evidence>